<dbReference type="EMBL" id="JADLQX010000003">
    <property type="protein sequence ID" value="MBF6297189.1"/>
    <property type="molecule type" value="Genomic_DNA"/>
</dbReference>
<sequence>MSPILRVAVAPVVLAGALAGAANANATPGTDVTAVTLGQAQIPAGLLPFVAGTDLVAREITIGPGGSTGWHYHDGPVFGFVRAGTLTHPGPDCDAPVYRTGDFIYEPAGEWNVHIGQNLGTEPLILDVVYAPPTGKPLFVDAPAPPCAS</sequence>
<dbReference type="RefSeq" id="WP_195128525.1">
    <property type="nucleotide sequence ID" value="NZ_JADLQX010000003.1"/>
</dbReference>
<dbReference type="Gene3D" id="2.60.120.10">
    <property type="entry name" value="Jelly Rolls"/>
    <property type="match status" value="1"/>
</dbReference>
<dbReference type="InterPro" id="IPR013096">
    <property type="entry name" value="Cupin_2"/>
</dbReference>
<dbReference type="InterPro" id="IPR011051">
    <property type="entry name" value="RmlC_Cupin_sf"/>
</dbReference>
<evidence type="ECO:0000313" key="3">
    <source>
        <dbReference type="EMBL" id="MBF6297189.1"/>
    </source>
</evidence>
<comment type="caution">
    <text evidence="3">The sequence shown here is derived from an EMBL/GenBank/DDBJ whole genome shotgun (WGS) entry which is preliminary data.</text>
</comment>
<dbReference type="SUPFAM" id="SSF51182">
    <property type="entry name" value="RmlC-like cupins"/>
    <property type="match status" value="1"/>
</dbReference>
<protein>
    <submittedName>
        <fullName evidence="3">Cupin domain-containing protein</fullName>
    </submittedName>
</protein>
<name>A0ABS0CKQ3_9NOCA</name>
<dbReference type="Pfam" id="PF07883">
    <property type="entry name" value="Cupin_2"/>
    <property type="match status" value="1"/>
</dbReference>
<organism evidence="3 4">
    <name type="scientific">Nocardia amamiensis</name>
    <dbReference type="NCBI Taxonomy" id="404578"/>
    <lineage>
        <taxon>Bacteria</taxon>
        <taxon>Bacillati</taxon>
        <taxon>Actinomycetota</taxon>
        <taxon>Actinomycetes</taxon>
        <taxon>Mycobacteriales</taxon>
        <taxon>Nocardiaceae</taxon>
        <taxon>Nocardia</taxon>
    </lineage>
</organism>
<evidence type="ECO:0000313" key="4">
    <source>
        <dbReference type="Proteomes" id="UP000702209"/>
    </source>
</evidence>
<dbReference type="InterPro" id="IPR014710">
    <property type="entry name" value="RmlC-like_jellyroll"/>
</dbReference>
<evidence type="ECO:0000256" key="1">
    <source>
        <dbReference type="SAM" id="SignalP"/>
    </source>
</evidence>
<gene>
    <name evidence="3" type="ORF">IU459_06480</name>
</gene>
<feature type="signal peptide" evidence="1">
    <location>
        <begin position="1"/>
        <end position="26"/>
    </location>
</feature>
<dbReference type="Proteomes" id="UP000702209">
    <property type="component" value="Unassembled WGS sequence"/>
</dbReference>
<feature type="domain" description="Cupin type-2" evidence="2">
    <location>
        <begin position="60"/>
        <end position="126"/>
    </location>
</feature>
<feature type="chain" id="PRO_5045519206" evidence="1">
    <location>
        <begin position="27"/>
        <end position="149"/>
    </location>
</feature>
<reference evidence="3 4" key="1">
    <citation type="submission" date="2020-10" db="EMBL/GenBank/DDBJ databases">
        <title>Identification of Nocardia species via Next-generation sequencing and recognition of intraspecies genetic diversity.</title>
        <authorList>
            <person name="Li P."/>
            <person name="Li P."/>
            <person name="Lu B."/>
        </authorList>
    </citation>
    <scope>NUCLEOTIDE SEQUENCE [LARGE SCALE GENOMIC DNA]</scope>
    <source>
        <strain evidence="3 4">BJ06-0157</strain>
    </source>
</reference>
<evidence type="ECO:0000259" key="2">
    <source>
        <dbReference type="Pfam" id="PF07883"/>
    </source>
</evidence>
<proteinExistence type="predicted"/>
<accession>A0ABS0CKQ3</accession>
<keyword evidence="4" id="KW-1185">Reference proteome</keyword>
<keyword evidence="1" id="KW-0732">Signal</keyword>